<name>A0A7W3FMA7_9GAMM</name>
<dbReference type="AlphaFoldDB" id="A0A7W3FMA7"/>
<dbReference type="InterPro" id="IPR000873">
    <property type="entry name" value="AMP-dep_synth/lig_dom"/>
</dbReference>
<feature type="domain" description="AMP-dependent synthetase/ligase" evidence="2">
    <location>
        <begin position="125"/>
        <end position="306"/>
    </location>
</feature>
<dbReference type="InterPro" id="IPR029069">
    <property type="entry name" value="HotDog_dom_sf"/>
</dbReference>
<dbReference type="Pfam" id="PF00501">
    <property type="entry name" value="AMP-binding"/>
    <property type="match status" value="1"/>
</dbReference>
<protein>
    <submittedName>
        <fullName evidence="4">AMP-binding protein</fullName>
    </submittedName>
</protein>
<dbReference type="SUPFAM" id="SSF56801">
    <property type="entry name" value="Acetyl-CoA synthetase-like"/>
    <property type="match status" value="1"/>
</dbReference>
<dbReference type="PANTHER" id="PTHR43767">
    <property type="entry name" value="LONG-CHAIN-FATTY-ACID--COA LIGASE"/>
    <property type="match status" value="1"/>
</dbReference>
<feature type="domain" description="ApeI dehydratase-like" evidence="3">
    <location>
        <begin position="462"/>
        <end position="558"/>
    </location>
</feature>
<gene>
    <name evidence="4" type="ORF">H4O11_10060</name>
</gene>
<evidence type="ECO:0000259" key="3">
    <source>
        <dbReference type="Pfam" id="PF22818"/>
    </source>
</evidence>
<evidence type="ECO:0000259" key="2">
    <source>
        <dbReference type="Pfam" id="PF00501"/>
    </source>
</evidence>
<evidence type="ECO:0000313" key="4">
    <source>
        <dbReference type="EMBL" id="MBA8682150.1"/>
    </source>
</evidence>
<evidence type="ECO:0000256" key="1">
    <source>
        <dbReference type="ARBA" id="ARBA00022598"/>
    </source>
</evidence>
<dbReference type="Gene3D" id="3.10.129.10">
    <property type="entry name" value="Hotdog Thioesterase"/>
    <property type="match status" value="1"/>
</dbReference>
<evidence type="ECO:0000313" key="5">
    <source>
        <dbReference type="Proteomes" id="UP000547058"/>
    </source>
</evidence>
<dbReference type="InterPro" id="IPR042099">
    <property type="entry name" value="ANL_N_sf"/>
</dbReference>
<dbReference type="Pfam" id="PF22818">
    <property type="entry name" value="ApeI-like"/>
    <property type="match status" value="1"/>
</dbReference>
<organism evidence="4 5">
    <name type="scientific">Stenotrophomonas tumulicola</name>
    <dbReference type="NCBI Taxonomy" id="1685415"/>
    <lineage>
        <taxon>Bacteria</taxon>
        <taxon>Pseudomonadati</taxon>
        <taxon>Pseudomonadota</taxon>
        <taxon>Gammaproteobacteria</taxon>
        <taxon>Lysobacterales</taxon>
        <taxon>Lysobacteraceae</taxon>
        <taxon>Stenotrophomonas</taxon>
    </lineage>
</organism>
<dbReference type="PANTHER" id="PTHR43767:SF8">
    <property type="entry name" value="LONG-CHAIN-FATTY-ACID--COA LIGASE"/>
    <property type="match status" value="1"/>
</dbReference>
<dbReference type="InterPro" id="IPR054545">
    <property type="entry name" value="ApeI-like"/>
</dbReference>
<dbReference type="EMBL" id="JACGXS010000004">
    <property type="protein sequence ID" value="MBA8682150.1"/>
    <property type="molecule type" value="Genomic_DNA"/>
</dbReference>
<dbReference type="SUPFAM" id="SSF54637">
    <property type="entry name" value="Thioesterase/thiol ester dehydrase-isomerase"/>
    <property type="match status" value="1"/>
</dbReference>
<keyword evidence="1" id="KW-0436">Ligase</keyword>
<dbReference type="Gene3D" id="3.40.50.12780">
    <property type="entry name" value="N-terminal domain of ligase-like"/>
    <property type="match status" value="1"/>
</dbReference>
<dbReference type="InterPro" id="IPR050237">
    <property type="entry name" value="ATP-dep_AMP-bd_enzyme"/>
</dbReference>
<dbReference type="Gene3D" id="3.30.300.30">
    <property type="match status" value="1"/>
</dbReference>
<dbReference type="GO" id="GO:0016874">
    <property type="term" value="F:ligase activity"/>
    <property type="evidence" value="ECO:0007669"/>
    <property type="project" value="UniProtKB-KW"/>
</dbReference>
<accession>A0A7W3FMA7</accession>
<dbReference type="Proteomes" id="UP000547058">
    <property type="component" value="Unassembled WGS sequence"/>
</dbReference>
<sequence>MADWIALHQLLRTAPAHRLVGDADGQPLDHAGLLARVRAWRTAFAAAAGRDWALHFDDSVAFAAALLGAWSAGKRVYLAADRLPATLQALQPHVDGFAGDLEPHWAPLAMPLPEAAAGIHEEFSDLDELSCRLVVFTSGSTGEPEAIEKRLDQLAREVEALEQVFGGLLDGVQVHGTVSHQHIYGLLFRVLWPLAAGRAILPRRFFHEDLVAALSAAPCVLVATPAHLKRLPEQLEWRAVRGQLRAVFSSGGPLPDHAAAQVRVLLGQAPIEVFGSSETGGIAWRRCEAPPSAWQPLPGVRWRIEEGQLAVASPHLATTAWWRSEDRAEIADDGGFRLLGRADRIVKIEERRVSLDALERALRADPAVADARVLVLPGQREQLAAVVVPRDGGLLDAGAEGRRSFTQRLTTLLAAGHDAVSRPRRWRLVPALPVNAQGKSTQALLQALFQPSMPSLHWLDRSDSTATVQLALDPSLRVFDGHFPQVAVLPGVAQVDWAIRLGRQLFAMPPRFVRMDAVKFQQLARPGDVLLLQLDWDAARAVLGFRFSSDHGVHASGKVLFADAD</sequence>
<comment type="caution">
    <text evidence="4">The sequence shown here is derived from an EMBL/GenBank/DDBJ whole genome shotgun (WGS) entry which is preliminary data.</text>
</comment>
<keyword evidence="5" id="KW-1185">Reference proteome</keyword>
<proteinExistence type="predicted"/>
<reference evidence="4 5" key="1">
    <citation type="submission" date="2020-08" db="EMBL/GenBank/DDBJ databases">
        <title>Stenotrophomonas tumulicola JCM 30961.</title>
        <authorList>
            <person name="Deng Y."/>
        </authorList>
    </citation>
    <scope>NUCLEOTIDE SEQUENCE [LARGE SCALE GENOMIC DNA]</scope>
    <source>
        <strain evidence="4 5">JCM 30961</strain>
    </source>
</reference>
<dbReference type="RefSeq" id="WP_182339282.1">
    <property type="nucleotide sequence ID" value="NZ_JACGXS010000004.1"/>
</dbReference>
<dbReference type="InterPro" id="IPR045851">
    <property type="entry name" value="AMP-bd_C_sf"/>
</dbReference>